<protein>
    <recommendedName>
        <fullName evidence="3">DUF4864 domain-containing protein</fullName>
    </recommendedName>
</protein>
<dbReference type="Proteomes" id="UP000766336">
    <property type="component" value="Unassembled WGS sequence"/>
</dbReference>
<proteinExistence type="predicted"/>
<comment type="caution">
    <text evidence="1">The sequence shown here is derived from an EMBL/GenBank/DDBJ whole genome shotgun (WGS) entry which is preliminary data.</text>
</comment>
<evidence type="ECO:0000313" key="2">
    <source>
        <dbReference type="Proteomes" id="UP000766336"/>
    </source>
</evidence>
<evidence type="ECO:0000313" key="1">
    <source>
        <dbReference type="EMBL" id="MBS7810685.1"/>
    </source>
</evidence>
<name>A0ABS5QAJ5_9PROT</name>
<gene>
    <name evidence="1" type="ORF">KHU32_07035</name>
</gene>
<keyword evidence="2" id="KW-1185">Reference proteome</keyword>
<evidence type="ECO:0008006" key="3">
    <source>
        <dbReference type="Google" id="ProtNLM"/>
    </source>
</evidence>
<reference evidence="1 2" key="1">
    <citation type="submission" date="2021-05" db="EMBL/GenBank/DDBJ databases">
        <title>Roseococcus sp. XZZS9, whole genome shotgun sequencing project.</title>
        <authorList>
            <person name="Zhao G."/>
            <person name="Shen L."/>
        </authorList>
    </citation>
    <scope>NUCLEOTIDE SEQUENCE [LARGE SCALE GENOMIC DNA]</scope>
    <source>
        <strain evidence="1 2">XZZS9</strain>
    </source>
</reference>
<dbReference type="EMBL" id="JAHCDA010000001">
    <property type="protein sequence ID" value="MBS7810685.1"/>
    <property type="molecule type" value="Genomic_DNA"/>
</dbReference>
<organism evidence="1 2">
    <name type="scientific">Roseococcus pinisoli</name>
    <dbReference type="NCBI Taxonomy" id="2835040"/>
    <lineage>
        <taxon>Bacteria</taxon>
        <taxon>Pseudomonadati</taxon>
        <taxon>Pseudomonadota</taxon>
        <taxon>Alphaproteobacteria</taxon>
        <taxon>Acetobacterales</taxon>
        <taxon>Roseomonadaceae</taxon>
        <taxon>Roseococcus</taxon>
    </lineage>
</organism>
<accession>A0ABS5QAJ5</accession>
<dbReference type="RefSeq" id="WP_213669290.1">
    <property type="nucleotide sequence ID" value="NZ_JAHCDA010000001.1"/>
</dbReference>
<sequence length="147" mass="16675">MITRRVALVLLALPLSREARPLGLDVLRGDPDRRLLLDAIRPTLARATNGPIRFTVRELRRFGDFAYGVLQPRRPDGEGAIDWMATPYRARAEGAGFEDGLTYVLWRRLAGGWKVEEQAVGPAAPVWPDWQRRYRLPRNLFEQGGTP</sequence>